<dbReference type="PaxDb" id="246200-SPOA0176"/>
<dbReference type="HOGENOM" id="CLU_141697_0_0_5"/>
<dbReference type="InterPro" id="IPR021439">
    <property type="entry name" value="DUF3088"/>
</dbReference>
<dbReference type="EMBL" id="CP000032">
    <property type="protein sequence ID" value="AAV97312.1"/>
    <property type="molecule type" value="Genomic_DNA"/>
</dbReference>
<reference evidence="1 2" key="1">
    <citation type="journal article" date="2004" name="Nature">
        <title>Genome sequence of Silicibacter pomeroyi reveals adaptations to the marine environment.</title>
        <authorList>
            <person name="Moran M.A."/>
            <person name="Buchan A."/>
            <person name="Gonzalez J.M."/>
            <person name="Heidelberg J.F."/>
            <person name="Whitman W.B."/>
            <person name="Kiene R.P."/>
            <person name="Henriksen J.R."/>
            <person name="King G.M."/>
            <person name="Belas R."/>
            <person name="Fuqua C."/>
            <person name="Brinkac L."/>
            <person name="Lewis M."/>
            <person name="Johri S."/>
            <person name="Weaver B."/>
            <person name="Pai G."/>
            <person name="Eisen J.A."/>
            <person name="Rahe E."/>
            <person name="Sheldon W.M."/>
            <person name="Ye W."/>
            <person name="Miller T.R."/>
            <person name="Carlton J."/>
            <person name="Rasko D.A."/>
            <person name="Paulsen I.T."/>
            <person name="Ren Q."/>
            <person name="Daugherty S.C."/>
            <person name="Deboy R.T."/>
            <person name="Dodson R.J."/>
            <person name="Durkin A.S."/>
            <person name="Madupu R."/>
            <person name="Nelson W.C."/>
            <person name="Sullivan S.A."/>
            <person name="Rosovitz M.J."/>
            <person name="Haft D.H."/>
            <person name="Selengut J."/>
            <person name="Ward N."/>
        </authorList>
    </citation>
    <scope>NUCLEOTIDE SEQUENCE [LARGE SCALE GENOMIC DNA]</scope>
    <source>
        <strain evidence="2">ATCC 700808 / DSM 15171 / DSS-3</strain>
        <plasmid evidence="2">Plasmid megaplasmid Spo</plasmid>
    </source>
</reference>
<dbReference type="Pfam" id="PF11287">
    <property type="entry name" value="DUF3088"/>
    <property type="match status" value="1"/>
</dbReference>
<reference evidence="1 2" key="2">
    <citation type="journal article" date="2014" name="Stand. Genomic Sci.">
        <title>An updated genome annotation for the model marine bacterium Ruegeria pomeroyi DSS-3.</title>
        <authorList>
            <person name="Rivers A.R."/>
            <person name="Smith C.B."/>
            <person name="Moran M.A."/>
        </authorList>
    </citation>
    <scope>GENOME REANNOTATION</scope>
    <source>
        <strain evidence="2">ATCC 700808 / DSM 15171 / DSS-3</strain>
        <plasmid evidence="2">Plasmid megaplasmid Spo</plasmid>
    </source>
</reference>
<protein>
    <recommendedName>
        <fullName evidence="3">DUF3088 domain-containing protein</fullName>
    </recommendedName>
</protein>
<evidence type="ECO:0000313" key="2">
    <source>
        <dbReference type="Proteomes" id="UP000001023"/>
    </source>
</evidence>
<sequence>MFQAARVRRSPWTCRLVTKATPMTDPAQPILFLLRPDFLDPATGDGAFFCPHCLRLEGLLSIYPVLRHSLQICYVDFPKPRGALAQLAGAESQSCPQLVLPAGDDELSGRWSVAGAADARRIENTADIEDYLILRYGLSDRHP</sequence>
<organism evidence="1 2">
    <name type="scientific">Ruegeria pomeroyi (strain ATCC 700808 / DSM 15171 / DSS-3)</name>
    <name type="common">Silicibacter pomeroyi</name>
    <dbReference type="NCBI Taxonomy" id="246200"/>
    <lineage>
        <taxon>Bacteria</taxon>
        <taxon>Pseudomonadati</taxon>
        <taxon>Pseudomonadota</taxon>
        <taxon>Alphaproteobacteria</taxon>
        <taxon>Rhodobacterales</taxon>
        <taxon>Roseobacteraceae</taxon>
        <taxon>Ruegeria</taxon>
    </lineage>
</organism>
<dbReference type="eggNOG" id="ENOG5033DF7">
    <property type="taxonomic scope" value="Bacteria"/>
</dbReference>
<evidence type="ECO:0000313" key="1">
    <source>
        <dbReference type="EMBL" id="AAV97312.1"/>
    </source>
</evidence>
<geneLocation type="plasmid" evidence="2">
    <name>megaplasmid Spo</name>
</geneLocation>
<gene>
    <name evidence="1" type="ordered locus">SPOA0176</name>
</gene>
<evidence type="ECO:0008006" key="3">
    <source>
        <dbReference type="Google" id="ProtNLM"/>
    </source>
</evidence>
<dbReference type="Proteomes" id="UP000001023">
    <property type="component" value="Plasmid megaplasmid"/>
</dbReference>
<dbReference type="AlphaFoldDB" id="Q5LL51"/>
<name>Q5LL51_RUEPO</name>
<proteinExistence type="predicted"/>
<keyword evidence="1" id="KW-0614">Plasmid</keyword>
<dbReference type="KEGG" id="sil:SPOA0176"/>
<keyword evidence="2" id="KW-1185">Reference proteome</keyword>
<accession>Q5LL51</accession>